<proteinExistence type="predicted"/>
<dbReference type="InterPro" id="IPR023210">
    <property type="entry name" value="NADP_OxRdtase_dom"/>
</dbReference>
<dbReference type="GO" id="GO:0005829">
    <property type="term" value="C:cytosol"/>
    <property type="evidence" value="ECO:0007669"/>
    <property type="project" value="TreeGrafter"/>
</dbReference>
<evidence type="ECO:0000313" key="4">
    <source>
        <dbReference type="Proteomes" id="UP000190774"/>
    </source>
</evidence>
<dbReference type="InterPro" id="IPR036812">
    <property type="entry name" value="NAD(P)_OxRdtase_dom_sf"/>
</dbReference>
<dbReference type="Pfam" id="PF00248">
    <property type="entry name" value="Aldo_ket_red"/>
    <property type="match status" value="1"/>
</dbReference>
<evidence type="ECO:0000256" key="1">
    <source>
        <dbReference type="ARBA" id="ARBA00023002"/>
    </source>
</evidence>
<dbReference type="OrthoDB" id="9773828at2"/>
<dbReference type="Proteomes" id="UP000190774">
    <property type="component" value="Unassembled WGS sequence"/>
</dbReference>
<evidence type="ECO:0000313" key="3">
    <source>
        <dbReference type="EMBL" id="SKA75727.1"/>
    </source>
</evidence>
<keyword evidence="1" id="KW-0560">Oxidoreductase</keyword>
<name>A0A1T4WEU8_9BACT</name>
<dbReference type="InterPro" id="IPR050523">
    <property type="entry name" value="AKR_Detox_Biosynth"/>
</dbReference>
<dbReference type="GO" id="GO:0016491">
    <property type="term" value="F:oxidoreductase activity"/>
    <property type="evidence" value="ECO:0007669"/>
    <property type="project" value="UniProtKB-KW"/>
</dbReference>
<reference evidence="4" key="1">
    <citation type="submission" date="2017-02" db="EMBL/GenBank/DDBJ databases">
        <authorList>
            <person name="Varghese N."/>
            <person name="Submissions S."/>
        </authorList>
    </citation>
    <scope>NUCLEOTIDE SEQUENCE [LARGE SCALE GENOMIC DNA]</scope>
    <source>
        <strain evidence="4">ATCC 700200</strain>
    </source>
</reference>
<dbReference type="RefSeq" id="WP_078811305.1">
    <property type="nucleotide sequence ID" value="NZ_FUYE01000001.1"/>
</dbReference>
<keyword evidence="4" id="KW-1185">Reference proteome</keyword>
<gene>
    <name evidence="3" type="ORF">SAMN02745166_00060</name>
</gene>
<protein>
    <submittedName>
        <fullName evidence="3">Predicted oxidoreductase</fullName>
    </submittedName>
</protein>
<dbReference type="SUPFAM" id="SSF51430">
    <property type="entry name" value="NAD(P)-linked oxidoreductase"/>
    <property type="match status" value="1"/>
</dbReference>
<dbReference type="FunFam" id="3.20.20.100:FF:000004">
    <property type="entry name" value="Oxidoreductase, aldo/keto reductase"/>
    <property type="match status" value="1"/>
</dbReference>
<dbReference type="CDD" id="cd19094">
    <property type="entry name" value="AKR_Tas-like"/>
    <property type="match status" value="1"/>
</dbReference>
<sequence length="346" mass="38752">MERRRLGRSGIVVTDICMGTMTFGLQADEKTSFAIMDRAYEAGIDFFDTAEIYPVPPSAELAGDTEAIVGRWLKTKRREEIIVATKVTGPGHGWFRPPLRGGFTALDRRQIHRACEDSLRRLQTDYIDLYQTHWPDHGMRQEDTLEALTELVKQGKVRAIGCSNETSWGLMKNLWASEKHHLARFDTVQNNFSLINRRCENELAQVCRMEGVSLLPYSPLGGGVLTGKYNQGALPTGARFSDYLVNGGERQKRMAKRFVNERTLATTARLQQIAADIGVSVTALSVAWSRQHNFVGSTIIGATSVEQLDESLKAKDLILDAATLRRIDELDVEIPNPMTEDGLRRL</sequence>
<evidence type="ECO:0000259" key="2">
    <source>
        <dbReference type="Pfam" id="PF00248"/>
    </source>
</evidence>
<accession>A0A1T4WEU8</accession>
<dbReference type="PANTHER" id="PTHR43364:SF4">
    <property type="entry name" value="NAD(P)-LINKED OXIDOREDUCTASE SUPERFAMILY PROTEIN"/>
    <property type="match status" value="1"/>
</dbReference>
<dbReference type="STRING" id="48467.SAMN02745166_00060"/>
<dbReference type="AlphaFoldDB" id="A0A1T4WEU8"/>
<dbReference type="EMBL" id="FUYE01000001">
    <property type="protein sequence ID" value="SKA75727.1"/>
    <property type="molecule type" value="Genomic_DNA"/>
</dbReference>
<organism evidence="3 4">
    <name type="scientific">Prosthecobacter debontii</name>
    <dbReference type="NCBI Taxonomy" id="48467"/>
    <lineage>
        <taxon>Bacteria</taxon>
        <taxon>Pseudomonadati</taxon>
        <taxon>Verrucomicrobiota</taxon>
        <taxon>Verrucomicrobiia</taxon>
        <taxon>Verrucomicrobiales</taxon>
        <taxon>Verrucomicrobiaceae</taxon>
        <taxon>Prosthecobacter</taxon>
    </lineage>
</organism>
<dbReference type="PANTHER" id="PTHR43364">
    <property type="entry name" value="NADH-SPECIFIC METHYLGLYOXAL REDUCTASE-RELATED"/>
    <property type="match status" value="1"/>
</dbReference>
<feature type="domain" description="NADP-dependent oxidoreductase" evidence="2">
    <location>
        <begin position="16"/>
        <end position="331"/>
    </location>
</feature>
<dbReference type="Gene3D" id="3.20.20.100">
    <property type="entry name" value="NADP-dependent oxidoreductase domain"/>
    <property type="match status" value="1"/>
</dbReference>